<reference evidence="2" key="1">
    <citation type="journal article" date="2014" name="PLoS ONE">
        <title>Transcriptome-Based Identification of ABC Transporters in the Western Tarnished Plant Bug Lygus hesperus.</title>
        <authorList>
            <person name="Hull J.J."/>
            <person name="Chaney K."/>
            <person name="Geib S.M."/>
            <person name="Fabrick J.A."/>
            <person name="Brent C.S."/>
            <person name="Walsh D."/>
            <person name="Lavine L.C."/>
        </authorList>
    </citation>
    <scope>NUCLEOTIDE SEQUENCE</scope>
</reference>
<gene>
    <name evidence="2" type="ORF">CM83_103269</name>
</gene>
<feature type="compositionally biased region" description="Basic and acidic residues" evidence="1">
    <location>
        <begin position="99"/>
        <end position="115"/>
    </location>
</feature>
<feature type="non-terminal residue" evidence="2">
    <location>
        <position position="1"/>
    </location>
</feature>
<evidence type="ECO:0000313" key="2">
    <source>
        <dbReference type="EMBL" id="JAG17330.1"/>
    </source>
</evidence>
<dbReference type="AlphaFoldDB" id="A0A0A9XJP6"/>
<feature type="non-terminal residue" evidence="2">
    <location>
        <position position="149"/>
    </location>
</feature>
<feature type="compositionally biased region" description="Polar residues" evidence="1">
    <location>
        <begin position="70"/>
        <end position="98"/>
    </location>
</feature>
<reference evidence="2" key="2">
    <citation type="submission" date="2014-07" db="EMBL/GenBank/DDBJ databases">
        <authorList>
            <person name="Hull J."/>
        </authorList>
    </citation>
    <scope>NUCLEOTIDE SEQUENCE</scope>
</reference>
<accession>A0A0A9XJP6</accession>
<sequence length="149" mass="16420">LVNITSTELAVVSKNNIIILERLRSLEASHLALQNSFQNRVKGDDSFIVDATESIDHEEELESSKDKAATNVNTDNSGNQRSTNRSQRTDTVNINSLPSDDKPVIADPSDLKKLPSDNQFTAPTQNRQSKPIKATYSNAVKSINKPNKT</sequence>
<organism evidence="2">
    <name type="scientific">Lygus hesperus</name>
    <name type="common">Western plant bug</name>
    <dbReference type="NCBI Taxonomy" id="30085"/>
    <lineage>
        <taxon>Eukaryota</taxon>
        <taxon>Metazoa</taxon>
        <taxon>Ecdysozoa</taxon>
        <taxon>Arthropoda</taxon>
        <taxon>Hexapoda</taxon>
        <taxon>Insecta</taxon>
        <taxon>Pterygota</taxon>
        <taxon>Neoptera</taxon>
        <taxon>Paraneoptera</taxon>
        <taxon>Hemiptera</taxon>
        <taxon>Heteroptera</taxon>
        <taxon>Panheteroptera</taxon>
        <taxon>Cimicomorpha</taxon>
        <taxon>Miridae</taxon>
        <taxon>Mirini</taxon>
        <taxon>Lygus</taxon>
    </lineage>
</organism>
<evidence type="ECO:0000256" key="1">
    <source>
        <dbReference type="SAM" id="MobiDB-lite"/>
    </source>
</evidence>
<protein>
    <submittedName>
        <fullName evidence="2">Uncharacterized protein</fullName>
    </submittedName>
</protein>
<dbReference type="EMBL" id="GBHO01026274">
    <property type="protein sequence ID" value="JAG17330.1"/>
    <property type="molecule type" value="Transcribed_RNA"/>
</dbReference>
<name>A0A0A9XJP6_LYGHE</name>
<proteinExistence type="predicted"/>
<feature type="region of interest" description="Disordered" evidence="1">
    <location>
        <begin position="55"/>
        <end position="149"/>
    </location>
</feature>
<feature type="compositionally biased region" description="Polar residues" evidence="1">
    <location>
        <begin position="116"/>
        <end position="149"/>
    </location>
</feature>